<dbReference type="Proteomes" id="UP000231259">
    <property type="component" value="Unassembled WGS sequence"/>
</dbReference>
<evidence type="ECO:0000256" key="2">
    <source>
        <dbReference type="ARBA" id="ARBA00011006"/>
    </source>
</evidence>
<evidence type="ECO:0000313" key="8">
    <source>
        <dbReference type="EMBL" id="PIL14836.1"/>
    </source>
</evidence>
<evidence type="ECO:0000256" key="4">
    <source>
        <dbReference type="ARBA" id="ARBA00022692"/>
    </source>
</evidence>
<comment type="caution">
    <text evidence="8">The sequence shown here is derived from an EMBL/GenBank/DDBJ whole genome shotgun (WGS) entry which is preliminary data.</text>
</comment>
<accession>A0A2G8QZV3</accession>
<comment type="similarity">
    <text evidence="2">Belongs to the UPF0410 family.</text>
</comment>
<proteinExistence type="inferred from homology"/>
<dbReference type="EMBL" id="AWWI01000180">
    <property type="protein sequence ID" value="PIL14836.1"/>
    <property type="molecule type" value="Genomic_DNA"/>
</dbReference>
<evidence type="ECO:0000256" key="3">
    <source>
        <dbReference type="ARBA" id="ARBA00022475"/>
    </source>
</evidence>
<keyword evidence="4 7" id="KW-0812">Transmembrane</keyword>
<feature type="transmembrane region" description="Helical" evidence="7">
    <location>
        <begin position="60"/>
        <end position="81"/>
    </location>
</feature>
<dbReference type="GO" id="GO:0005886">
    <property type="term" value="C:plasma membrane"/>
    <property type="evidence" value="ECO:0007669"/>
    <property type="project" value="UniProtKB-SubCell"/>
</dbReference>
<name>A0A2G8QZV3_9RHOB</name>
<comment type="subcellular location">
    <subcellularLocation>
        <location evidence="1">Cell membrane</location>
        <topology evidence="1">Multi-pass membrane protein</topology>
    </subcellularLocation>
</comment>
<gene>
    <name evidence="8" type="ORF">P775_26380</name>
</gene>
<dbReference type="OrthoDB" id="9815411at2"/>
<evidence type="ECO:0000256" key="7">
    <source>
        <dbReference type="SAM" id="Phobius"/>
    </source>
</evidence>
<dbReference type="Pfam" id="PF04226">
    <property type="entry name" value="Transgly_assoc"/>
    <property type="match status" value="1"/>
</dbReference>
<dbReference type="AlphaFoldDB" id="A0A2G8QZV3"/>
<evidence type="ECO:0000256" key="6">
    <source>
        <dbReference type="ARBA" id="ARBA00023136"/>
    </source>
</evidence>
<protein>
    <submittedName>
        <fullName evidence="8">Membrane protein</fullName>
    </submittedName>
</protein>
<sequence length="84" mass="8599">MALQAILIILLIGAIAGWLAGLIVSGYGYGLLGNIVVGIIGAFIAGWLFPYFGFAMGGGILASILQATLGAVVLLALIRLVKRV</sequence>
<dbReference type="RefSeq" id="WP_099913559.1">
    <property type="nucleotide sequence ID" value="NZ_AWWI01000180.1"/>
</dbReference>
<organism evidence="8 9">
    <name type="scientific">Puniceibacterium antarcticum</name>
    <dbReference type="NCBI Taxonomy" id="1206336"/>
    <lineage>
        <taxon>Bacteria</taxon>
        <taxon>Pseudomonadati</taxon>
        <taxon>Pseudomonadota</taxon>
        <taxon>Alphaproteobacteria</taxon>
        <taxon>Rhodobacterales</taxon>
        <taxon>Paracoccaceae</taxon>
        <taxon>Puniceibacterium</taxon>
    </lineage>
</organism>
<evidence type="ECO:0000313" key="9">
    <source>
        <dbReference type="Proteomes" id="UP000231259"/>
    </source>
</evidence>
<feature type="transmembrane region" description="Helical" evidence="7">
    <location>
        <begin position="31"/>
        <end position="54"/>
    </location>
</feature>
<keyword evidence="3" id="KW-1003">Cell membrane</keyword>
<evidence type="ECO:0000256" key="1">
    <source>
        <dbReference type="ARBA" id="ARBA00004651"/>
    </source>
</evidence>
<keyword evidence="5 7" id="KW-1133">Transmembrane helix</keyword>
<dbReference type="PANTHER" id="PTHR33884:SF3">
    <property type="entry name" value="UPF0410 PROTEIN YMGE"/>
    <property type="match status" value="1"/>
</dbReference>
<feature type="transmembrane region" description="Helical" evidence="7">
    <location>
        <begin position="6"/>
        <end position="24"/>
    </location>
</feature>
<keyword evidence="9" id="KW-1185">Reference proteome</keyword>
<dbReference type="InterPro" id="IPR007341">
    <property type="entry name" value="Transgly_assoc"/>
</dbReference>
<keyword evidence="6 7" id="KW-0472">Membrane</keyword>
<evidence type="ECO:0000256" key="5">
    <source>
        <dbReference type="ARBA" id="ARBA00022989"/>
    </source>
</evidence>
<dbReference type="PANTHER" id="PTHR33884">
    <property type="entry name" value="UPF0410 PROTEIN YMGE"/>
    <property type="match status" value="1"/>
</dbReference>
<reference evidence="8 9" key="1">
    <citation type="submission" date="2013-09" db="EMBL/GenBank/DDBJ databases">
        <title>Genome sequencing of Phaeobacter antarcticus sp. nov. SM1211.</title>
        <authorList>
            <person name="Zhang X.-Y."/>
            <person name="Liu C."/>
            <person name="Chen X.-L."/>
            <person name="Xie B.-B."/>
            <person name="Qin Q.-L."/>
            <person name="Rong J.-C."/>
            <person name="Zhang Y.-Z."/>
        </authorList>
    </citation>
    <scope>NUCLEOTIDE SEQUENCE [LARGE SCALE GENOMIC DNA]</scope>
    <source>
        <strain evidence="8 9">SM1211</strain>
    </source>
</reference>